<accession>A0ABW0KVA0</accession>
<evidence type="ECO:0000313" key="2">
    <source>
        <dbReference type="Proteomes" id="UP001596052"/>
    </source>
</evidence>
<proteinExistence type="predicted"/>
<dbReference type="RefSeq" id="WP_377170466.1">
    <property type="nucleotide sequence ID" value="NZ_JBHSMQ010000009.1"/>
</dbReference>
<dbReference type="Proteomes" id="UP001596052">
    <property type="component" value="Unassembled WGS sequence"/>
</dbReference>
<organism evidence="1 2">
    <name type="scientific">Prosthecobacter fluviatilis</name>
    <dbReference type="NCBI Taxonomy" id="445931"/>
    <lineage>
        <taxon>Bacteria</taxon>
        <taxon>Pseudomonadati</taxon>
        <taxon>Verrucomicrobiota</taxon>
        <taxon>Verrucomicrobiia</taxon>
        <taxon>Verrucomicrobiales</taxon>
        <taxon>Verrucomicrobiaceae</taxon>
        <taxon>Prosthecobacter</taxon>
    </lineage>
</organism>
<keyword evidence="2" id="KW-1185">Reference proteome</keyword>
<comment type="caution">
    <text evidence="1">The sequence shown here is derived from an EMBL/GenBank/DDBJ whole genome shotgun (WGS) entry which is preliminary data.</text>
</comment>
<dbReference type="EMBL" id="JBHSMQ010000009">
    <property type="protein sequence ID" value="MFC5457309.1"/>
    <property type="molecule type" value="Genomic_DNA"/>
</dbReference>
<evidence type="ECO:0008006" key="3">
    <source>
        <dbReference type="Google" id="ProtNLM"/>
    </source>
</evidence>
<protein>
    <recommendedName>
        <fullName evidence="3">NolW-like domain-containing protein</fullName>
    </recommendedName>
</protein>
<sequence>MKSRHHLILALLLLMLCPHCRSVKGGSDGGLPDTVIPTLVIKDAPITQAVQAALAEARRADPRAGAVSVIVQEAPGSAARISVDLKNTPLIEALHLMAASCHYRLSLQNHAVELHPQRPGTPERETAYITLQPHTLRHLHISTLTEATARRALQSLKIDLKKIDSIVPVPGSAALLIQGSDADEVRKAAAILDLMNRGLRIGP</sequence>
<reference evidence="2" key="1">
    <citation type="journal article" date="2019" name="Int. J. Syst. Evol. Microbiol.">
        <title>The Global Catalogue of Microorganisms (GCM) 10K type strain sequencing project: providing services to taxonomists for standard genome sequencing and annotation.</title>
        <authorList>
            <consortium name="The Broad Institute Genomics Platform"/>
            <consortium name="The Broad Institute Genome Sequencing Center for Infectious Disease"/>
            <person name="Wu L."/>
            <person name="Ma J."/>
        </authorList>
    </citation>
    <scope>NUCLEOTIDE SEQUENCE [LARGE SCALE GENOMIC DNA]</scope>
    <source>
        <strain evidence="2">CGMCC 4.1469</strain>
    </source>
</reference>
<gene>
    <name evidence="1" type="ORF">ACFQDI_20740</name>
</gene>
<name>A0ABW0KVA0_9BACT</name>
<evidence type="ECO:0000313" key="1">
    <source>
        <dbReference type="EMBL" id="MFC5457309.1"/>
    </source>
</evidence>